<dbReference type="EMBL" id="LSDD01000037">
    <property type="protein sequence ID" value="KXB68790.1"/>
    <property type="molecule type" value="Genomic_DNA"/>
</dbReference>
<organism evidence="6 7">
    <name type="scientific">Leptotrichia wadei</name>
    <dbReference type="NCBI Taxonomy" id="157687"/>
    <lineage>
        <taxon>Bacteria</taxon>
        <taxon>Fusobacteriati</taxon>
        <taxon>Fusobacteriota</taxon>
        <taxon>Fusobacteriia</taxon>
        <taxon>Fusobacteriales</taxon>
        <taxon>Leptotrichiaceae</taxon>
        <taxon>Leptotrichia</taxon>
    </lineage>
</organism>
<reference evidence="7" key="1">
    <citation type="submission" date="2016-01" db="EMBL/GenBank/DDBJ databases">
        <authorList>
            <person name="Mitreva M."/>
            <person name="Pepin K.H."/>
            <person name="Mihindukulasuriya K.A."/>
            <person name="Fulton R."/>
            <person name="Fronick C."/>
            <person name="O'Laughlin M."/>
            <person name="Miner T."/>
            <person name="Herter B."/>
            <person name="Rosa B.A."/>
            <person name="Cordes M."/>
            <person name="Tomlinson C."/>
            <person name="Wollam A."/>
            <person name="Palsikar V.B."/>
            <person name="Mardis E.R."/>
            <person name="Wilson R.K."/>
        </authorList>
    </citation>
    <scope>NUCLEOTIDE SEQUENCE [LARGE SCALE GENOMIC DNA]</scope>
    <source>
        <strain evidence="7">KA00185</strain>
    </source>
</reference>
<dbReference type="GO" id="GO:0046933">
    <property type="term" value="F:proton-transporting ATP synthase activity, rotational mechanism"/>
    <property type="evidence" value="ECO:0007669"/>
    <property type="project" value="UniProtKB-UniRule"/>
</dbReference>
<evidence type="ECO:0000313" key="6">
    <source>
        <dbReference type="EMBL" id="KXB68790.1"/>
    </source>
</evidence>
<keyword evidence="4" id="KW-0066">ATP synthesis</keyword>
<keyword evidence="7" id="KW-1185">Reference proteome</keyword>
<gene>
    <name evidence="4" type="primary">atpE</name>
    <name evidence="6" type="ORF">HMPREF3180_00635</name>
</gene>
<proteinExistence type="inferred from homology"/>
<evidence type="ECO:0000256" key="5">
    <source>
        <dbReference type="SAM" id="Coils"/>
    </source>
</evidence>
<protein>
    <recommendedName>
        <fullName evidence="4">V-type proton ATPase subunit E</fullName>
    </recommendedName>
    <alternativeName>
        <fullName evidence="4">V-ATPase subunit E</fullName>
    </alternativeName>
</protein>
<dbReference type="GO" id="GO:0033178">
    <property type="term" value="C:proton-transporting two-sector ATPase complex, catalytic domain"/>
    <property type="evidence" value="ECO:0007669"/>
    <property type="project" value="InterPro"/>
</dbReference>
<evidence type="ECO:0000256" key="2">
    <source>
        <dbReference type="ARBA" id="ARBA00022448"/>
    </source>
</evidence>
<dbReference type="PATRIC" id="fig|157687.3.peg.635"/>
<keyword evidence="5" id="KW-0175">Coiled coil</keyword>
<dbReference type="GO" id="GO:0005524">
    <property type="term" value="F:ATP binding"/>
    <property type="evidence" value="ECO:0007669"/>
    <property type="project" value="UniProtKB-UniRule"/>
</dbReference>
<dbReference type="HAMAP" id="MF_00311">
    <property type="entry name" value="ATP_synth_E_arch"/>
    <property type="match status" value="1"/>
</dbReference>
<comment type="similarity">
    <text evidence="1 4">Belongs to the V-ATPase E subunit family.</text>
</comment>
<keyword evidence="2 4" id="KW-0813">Transport</keyword>
<dbReference type="RefSeq" id="WP_060917531.1">
    <property type="nucleotide sequence ID" value="NZ_KQ960028.1"/>
</dbReference>
<keyword evidence="4" id="KW-0375">Hydrogen ion transport</keyword>
<keyword evidence="3 4" id="KW-0406">Ion transport</keyword>
<dbReference type="GO" id="GO:0046961">
    <property type="term" value="F:proton-transporting ATPase activity, rotational mechanism"/>
    <property type="evidence" value="ECO:0007669"/>
    <property type="project" value="InterPro"/>
</dbReference>
<dbReference type="GO" id="GO:0042777">
    <property type="term" value="P:proton motive force-driven plasma membrane ATP synthesis"/>
    <property type="evidence" value="ECO:0007669"/>
    <property type="project" value="UniProtKB-UniRule"/>
</dbReference>
<feature type="coiled-coil region" evidence="5">
    <location>
        <begin position="42"/>
        <end position="69"/>
    </location>
</feature>
<dbReference type="SUPFAM" id="SSF160527">
    <property type="entry name" value="V-type ATPase subunit E-like"/>
    <property type="match status" value="1"/>
</dbReference>
<dbReference type="OrthoDB" id="87618at2"/>
<dbReference type="InterPro" id="IPR002842">
    <property type="entry name" value="ATPase_V1_Esu"/>
</dbReference>
<evidence type="ECO:0000256" key="1">
    <source>
        <dbReference type="ARBA" id="ARBA00005901"/>
    </source>
</evidence>
<sequence>MSNLDNLTSKILADAKAQADKIVKDAQEKAQHKYDLEIKKINAKKETVLENARRDRELLSERIKSSANLKARNKKLEAKQTIIDKVIDKLKTKLVNMDEKKYINYLNQNIDKKTITGKELIVKKEFVEKVKKEFSGAKVKENEFVTSGFIVEENGIQENYTFEVKLDFMRDELEVEISKLLFS</sequence>
<dbReference type="STRING" id="157687.HMPREF3180_00635"/>
<comment type="caution">
    <text evidence="6">The sequence shown here is derived from an EMBL/GenBank/DDBJ whole genome shotgun (WGS) entry which is preliminary data.</text>
</comment>
<comment type="function">
    <text evidence="4">Produces ATP from ADP in the presence of a proton gradient across the membrane.</text>
</comment>
<name>A0A134AMJ8_9FUSO</name>
<accession>A0A134AMJ8</accession>
<evidence type="ECO:0000256" key="4">
    <source>
        <dbReference type="HAMAP-Rule" id="MF_00311"/>
    </source>
</evidence>
<evidence type="ECO:0000313" key="7">
    <source>
        <dbReference type="Proteomes" id="UP000070483"/>
    </source>
</evidence>
<evidence type="ECO:0000256" key="3">
    <source>
        <dbReference type="ARBA" id="ARBA00023065"/>
    </source>
</evidence>
<dbReference type="Pfam" id="PF01991">
    <property type="entry name" value="vATP-synt_E"/>
    <property type="match status" value="1"/>
</dbReference>
<dbReference type="Gene3D" id="1.20.5.620">
    <property type="entry name" value="F1F0 ATP synthase subunit B, membrane domain"/>
    <property type="match status" value="1"/>
</dbReference>
<dbReference type="AlphaFoldDB" id="A0A134AMJ8"/>
<dbReference type="Proteomes" id="UP000070483">
    <property type="component" value="Unassembled WGS sequence"/>
</dbReference>